<dbReference type="PANTHER" id="PTHR43861">
    <property type="entry name" value="TRANS-ACONITATE 2-METHYLTRANSFERASE-RELATED"/>
    <property type="match status" value="1"/>
</dbReference>
<dbReference type="CDD" id="cd02440">
    <property type="entry name" value="AdoMet_MTases"/>
    <property type="match status" value="1"/>
</dbReference>
<gene>
    <name evidence="1" type="ORF">LAL4801_00116</name>
</gene>
<sequence length="249" mass="28291">MSIIDRCLNLYRGESYYVAYPARPLPQDYWEAKKDPDGKVRDIEAERDQRKEDVRYIADYVNARSPGRVLDIGFGLGELLEQLTGKNECFGLDPSEKAVEVARQWCSAELRHGVLEKGTFPSSTFDVVTANHVIEHVDEPIPFVETIFEILKPGGDFICGTPNFASAAARVYGDRFRLLHDPTHVSLFSDDSLVRLLRDTGFRIEMVEYPYFGTRFATRETFDSMVRADADVSPAFWGSFVTVFARKPE</sequence>
<dbReference type="AlphaFoldDB" id="A0A0M6XW96"/>
<accession>A0A0M6XW96</accession>
<dbReference type="STRING" id="187304.B0E33_01045"/>
<organism evidence="1 2">
    <name type="scientific">Roseibium aggregatum</name>
    <dbReference type="NCBI Taxonomy" id="187304"/>
    <lineage>
        <taxon>Bacteria</taxon>
        <taxon>Pseudomonadati</taxon>
        <taxon>Pseudomonadota</taxon>
        <taxon>Alphaproteobacteria</taxon>
        <taxon>Hyphomicrobiales</taxon>
        <taxon>Stappiaceae</taxon>
        <taxon>Roseibium</taxon>
    </lineage>
</organism>
<proteinExistence type="predicted"/>
<keyword evidence="2" id="KW-1185">Reference proteome</keyword>
<dbReference type="SUPFAM" id="SSF53335">
    <property type="entry name" value="S-adenosyl-L-methionine-dependent methyltransferases"/>
    <property type="match status" value="1"/>
</dbReference>
<dbReference type="PANTHER" id="PTHR43861:SF6">
    <property type="entry name" value="METHYLTRANSFERASE TYPE 11"/>
    <property type="match status" value="1"/>
</dbReference>
<dbReference type="EC" id="2.1.1.-" evidence="1"/>
<dbReference type="InterPro" id="IPR029063">
    <property type="entry name" value="SAM-dependent_MTases_sf"/>
</dbReference>
<dbReference type="Proteomes" id="UP000048926">
    <property type="component" value="Unassembled WGS sequence"/>
</dbReference>
<protein>
    <submittedName>
        <fullName evidence="1">Putative S-adenosylmethionine-dependent methyltransferase/MSMEI_2290</fullName>
        <ecNumber evidence="1">2.1.1.-</ecNumber>
    </submittedName>
</protein>
<name>A0A0M6XW96_9HYPH</name>
<dbReference type="GO" id="GO:0008168">
    <property type="term" value="F:methyltransferase activity"/>
    <property type="evidence" value="ECO:0007669"/>
    <property type="project" value="UniProtKB-KW"/>
</dbReference>
<keyword evidence="1" id="KW-0808">Transferase</keyword>
<keyword evidence="1" id="KW-0489">Methyltransferase</keyword>
<reference evidence="2" key="1">
    <citation type="submission" date="2015-07" db="EMBL/GenBank/DDBJ databases">
        <authorList>
            <person name="Rodrigo-Torres Lidia"/>
            <person name="Arahal R.David."/>
        </authorList>
    </citation>
    <scope>NUCLEOTIDE SEQUENCE [LARGE SCALE GENOMIC DNA]</scope>
    <source>
        <strain evidence="2">CECT 4801</strain>
    </source>
</reference>
<dbReference type="GO" id="GO:0032259">
    <property type="term" value="P:methylation"/>
    <property type="evidence" value="ECO:0007669"/>
    <property type="project" value="UniProtKB-KW"/>
</dbReference>
<evidence type="ECO:0000313" key="1">
    <source>
        <dbReference type="EMBL" id="CTQ41697.1"/>
    </source>
</evidence>
<dbReference type="RefSeq" id="WP_055653550.1">
    <property type="nucleotide sequence ID" value="NZ_CXST01000001.1"/>
</dbReference>
<dbReference type="OrthoDB" id="7537532at2"/>
<dbReference type="Gene3D" id="3.40.50.150">
    <property type="entry name" value="Vaccinia Virus protein VP39"/>
    <property type="match status" value="1"/>
</dbReference>
<dbReference type="Pfam" id="PF13489">
    <property type="entry name" value="Methyltransf_23"/>
    <property type="match status" value="1"/>
</dbReference>
<evidence type="ECO:0000313" key="2">
    <source>
        <dbReference type="Proteomes" id="UP000048926"/>
    </source>
</evidence>
<dbReference type="EMBL" id="CXST01000001">
    <property type="protein sequence ID" value="CTQ41697.1"/>
    <property type="molecule type" value="Genomic_DNA"/>
</dbReference>